<dbReference type="EMBL" id="LMAZ01000003">
    <property type="protein sequence ID" value="RGP54568.1"/>
    <property type="molecule type" value="Genomic_DNA"/>
</dbReference>
<feature type="signal peptide" evidence="1">
    <location>
        <begin position="1"/>
        <end position="19"/>
    </location>
</feature>
<keyword evidence="1" id="KW-0732">Signal</keyword>
<protein>
    <recommendedName>
        <fullName evidence="4">Surface antigen-like protein</fullName>
    </recommendedName>
</protein>
<feature type="chain" id="PRO_5017213817" description="Surface antigen-like protein" evidence="1">
    <location>
        <begin position="20"/>
        <end position="388"/>
    </location>
</feature>
<dbReference type="Proteomes" id="UP000265411">
    <property type="component" value="Unassembled WGS sequence"/>
</dbReference>
<proteinExistence type="predicted"/>
<dbReference type="RefSeq" id="WP_235827288.1">
    <property type="nucleotide sequence ID" value="NZ_LMAZ01000003.1"/>
</dbReference>
<organism evidence="2 3">
    <name type="scientific">Pseudomonas abyssi</name>
    <dbReference type="NCBI Taxonomy" id="170540"/>
    <lineage>
        <taxon>Bacteria</taxon>
        <taxon>Pseudomonadati</taxon>
        <taxon>Pseudomonadota</taxon>
        <taxon>Gammaproteobacteria</taxon>
        <taxon>Pseudomonadales</taxon>
        <taxon>Pseudomonadaceae</taxon>
        <taxon>Pseudomonas</taxon>
    </lineage>
</organism>
<evidence type="ECO:0008006" key="4">
    <source>
        <dbReference type="Google" id="ProtNLM"/>
    </source>
</evidence>
<sequence>MQRVSWSAMLLVCSLNAAAANNNHYIIDPEDGVYDSNGFLSKLPGGFVPVPTIITEPAVGNGLAVTGLLFHESDEEAAARERGQASQLPSNISLLGVGATDNGTKGAGIGHLGFWMDDRLRYKGFLLYGDLNLEFYSLGKTSLQRPVEMNLVGPFVFQQLMMRYHDSNWFAGVRQLYREVNTTYTASREAGKVPPAAADLVARFLEKDITTSGLGLVLEYDSRNNPLGPTAGFNYVAHLSRFDEAIGSDVEYNALHLHGLNYWELSPHWDVALRAQYDAVAGDRSLPPYVLPSIDLRGISATRYQGEAVLVTEAELTWKWRPNWKFNLFTGVGRTGDTLGDIGASSSRVNRGAGVRYQVLQQYGFWMGGDVAEGPEDSAFYIQAGSAW</sequence>
<dbReference type="AlphaFoldDB" id="A0A395R387"/>
<reference evidence="2 3" key="1">
    <citation type="journal article" date="2018" name="Syst. Appl. Microbiol.">
        <title>Pseudomonas gallaeciensis sp. nov., isolated from crude-oil-contaminated intertidal sand samples after the Prestige oil spill.</title>
        <authorList>
            <person name="Mulet M."/>
            <person name="Sanchez D."/>
            <person name="Rodriguez A.C."/>
            <person name="Nogales B."/>
            <person name="Bosch R."/>
            <person name="Busquets A."/>
            <person name="Gomila M."/>
            <person name="Lalucat J."/>
            <person name="Garcia-Valdes E."/>
        </authorList>
    </citation>
    <scope>NUCLEOTIDE SEQUENCE [LARGE SCALE GENOMIC DNA]</scope>
    <source>
        <strain evidence="2 3">V113</strain>
    </source>
</reference>
<name>A0A395R387_9PSED</name>
<evidence type="ECO:0000313" key="3">
    <source>
        <dbReference type="Proteomes" id="UP000265411"/>
    </source>
</evidence>
<evidence type="ECO:0000256" key="1">
    <source>
        <dbReference type="SAM" id="SignalP"/>
    </source>
</evidence>
<gene>
    <name evidence="2" type="ORF">ASB58_11900</name>
</gene>
<evidence type="ECO:0000313" key="2">
    <source>
        <dbReference type="EMBL" id="RGP54568.1"/>
    </source>
</evidence>
<accession>A0A395R387</accession>
<keyword evidence="3" id="KW-1185">Reference proteome</keyword>
<comment type="caution">
    <text evidence="2">The sequence shown here is derived from an EMBL/GenBank/DDBJ whole genome shotgun (WGS) entry which is preliminary data.</text>
</comment>
<dbReference type="Gene3D" id="2.40.160.50">
    <property type="entry name" value="membrane protein fhac: a member of the omp85/tpsb transporter family"/>
    <property type="match status" value="1"/>
</dbReference>